<reference evidence="2 3" key="1">
    <citation type="submission" date="2021-04" db="EMBL/GenBank/DDBJ databases">
        <authorList>
            <person name="Bliznina A."/>
        </authorList>
    </citation>
    <scope>NUCLEOTIDE SEQUENCE [LARGE SCALE GENOMIC DNA]</scope>
</reference>
<evidence type="ECO:0000313" key="2">
    <source>
        <dbReference type="EMBL" id="CAG5097040.1"/>
    </source>
</evidence>
<accession>A0ABN7SF32</accession>
<sequence>MVFMIRFKAHLINLNNTATDIQVIVRNSRQKKLLRKKILKPVSYITWKANEDKPPSVGSDWVYIADLYPLNEDVIWWLSRLTDRFVAVLHSDLLAAKINNLAPTNIIMLRSNVAQVITSKLRAKKNSSIESFRISEKGLFVATEMKDKELFSQEENECVGHDQLGLSFNLSLTMDEIKQRAKVTLPHHGRRKEGNIQIDSEDSDDPDDDLDI</sequence>
<proteinExistence type="predicted"/>
<dbReference type="Proteomes" id="UP001158576">
    <property type="component" value="Chromosome XSR"/>
</dbReference>
<feature type="compositionally biased region" description="Acidic residues" evidence="1">
    <location>
        <begin position="199"/>
        <end position="212"/>
    </location>
</feature>
<evidence type="ECO:0000256" key="1">
    <source>
        <dbReference type="SAM" id="MobiDB-lite"/>
    </source>
</evidence>
<organism evidence="2 3">
    <name type="scientific">Oikopleura dioica</name>
    <name type="common">Tunicate</name>
    <dbReference type="NCBI Taxonomy" id="34765"/>
    <lineage>
        <taxon>Eukaryota</taxon>
        <taxon>Metazoa</taxon>
        <taxon>Chordata</taxon>
        <taxon>Tunicata</taxon>
        <taxon>Appendicularia</taxon>
        <taxon>Copelata</taxon>
        <taxon>Oikopleuridae</taxon>
        <taxon>Oikopleura</taxon>
    </lineage>
</organism>
<protein>
    <submittedName>
        <fullName evidence="2">Oidioi.mRNA.OKI2018_I69.XSR.g14904.t1.cds</fullName>
    </submittedName>
</protein>
<name>A0ABN7SF32_OIKDI</name>
<feature type="region of interest" description="Disordered" evidence="1">
    <location>
        <begin position="184"/>
        <end position="212"/>
    </location>
</feature>
<keyword evidence="3" id="KW-1185">Reference proteome</keyword>
<dbReference type="EMBL" id="OU015569">
    <property type="protein sequence ID" value="CAG5097040.1"/>
    <property type="molecule type" value="Genomic_DNA"/>
</dbReference>
<gene>
    <name evidence="2" type="ORF">OKIOD_LOCUS6462</name>
</gene>
<evidence type="ECO:0000313" key="3">
    <source>
        <dbReference type="Proteomes" id="UP001158576"/>
    </source>
</evidence>